<keyword evidence="2" id="KW-0677">Repeat</keyword>
<feature type="compositionally biased region" description="Pro residues" evidence="8">
    <location>
        <begin position="62"/>
        <end position="71"/>
    </location>
</feature>
<proteinExistence type="predicted"/>
<dbReference type="PANTHER" id="PTHR46330:SF16">
    <property type="entry name" value="TUMOR NECROSIS FACTOR RECEPTOR SUPERFAMILY MEMBER 22"/>
    <property type="match status" value="1"/>
</dbReference>
<keyword evidence="9" id="KW-1133">Transmembrane helix</keyword>
<gene>
    <name evidence="12 13" type="primary">LOC109554651</name>
</gene>
<keyword evidence="5" id="KW-0675">Receptor</keyword>
<dbReference type="SMART" id="SM00208">
    <property type="entry name" value="TNFR"/>
    <property type="match status" value="2"/>
</dbReference>
<evidence type="ECO:0000256" key="6">
    <source>
        <dbReference type="ARBA" id="ARBA00023180"/>
    </source>
</evidence>
<feature type="region of interest" description="Disordered" evidence="8">
    <location>
        <begin position="315"/>
        <end position="355"/>
    </location>
</feature>
<feature type="domain" description="TNFR-Cys" evidence="10">
    <location>
        <begin position="174"/>
        <end position="215"/>
    </location>
</feature>
<evidence type="ECO:0000256" key="7">
    <source>
        <dbReference type="PROSITE-ProRule" id="PRU00206"/>
    </source>
</evidence>
<evidence type="ECO:0000256" key="5">
    <source>
        <dbReference type="ARBA" id="ARBA00023170"/>
    </source>
</evidence>
<dbReference type="InterPro" id="IPR034062">
    <property type="entry name" value="TNFRSF26_N"/>
</dbReference>
<dbReference type="CDD" id="cd15837">
    <property type="entry name" value="TNFRSF26"/>
    <property type="match status" value="1"/>
</dbReference>
<evidence type="ECO:0000256" key="9">
    <source>
        <dbReference type="SAM" id="Phobius"/>
    </source>
</evidence>
<keyword evidence="4 7" id="KW-1015">Disulfide bond</keyword>
<comment type="subcellular location">
    <subcellularLocation>
        <location evidence="1">Membrane</location>
    </subcellularLocation>
</comment>
<comment type="caution">
    <text evidence="7">Lacks conserved residue(s) required for the propagation of feature annotation.</text>
</comment>
<dbReference type="GeneID" id="109554651"/>
<evidence type="ECO:0000313" key="12">
    <source>
        <dbReference type="RefSeq" id="XP_070638889.1"/>
    </source>
</evidence>
<evidence type="ECO:0000313" key="13">
    <source>
        <dbReference type="RefSeq" id="XP_070638890.1"/>
    </source>
</evidence>
<feature type="domain" description="TNFR-Cys" evidence="10">
    <location>
        <begin position="133"/>
        <end position="173"/>
    </location>
</feature>
<name>A0ABM4RTL7_BOSIN</name>
<evidence type="ECO:0000256" key="1">
    <source>
        <dbReference type="ARBA" id="ARBA00004370"/>
    </source>
</evidence>
<dbReference type="InterPro" id="IPR001368">
    <property type="entry name" value="TNFR/NGFR_Cys_rich_reg"/>
</dbReference>
<dbReference type="SUPFAM" id="SSF57586">
    <property type="entry name" value="TNF receptor-like"/>
    <property type="match status" value="2"/>
</dbReference>
<keyword evidence="9" id="KW-0812">Transmembrane</keyword>
<keyword evidence="11" id="KW-1185">Reference proteome</keyword>
<evidence type="ECO:0000313" key="11">
    <source>
        <dbReference type="Proteomes" id="UP001652663"/>
    </source>
</evidence>
<organism evidence="11 13">
    <name type="scientific">Bos indicus</name>
    <name type="common">Zebu</name>
    <dbReference type="NCBI Taxonomy" id="9915"/>
    <lineage>
        <taxon>Eukaryota</taxon>
        <taxon>Metazoa</taxon>
        <taxon>Chordata</taxon>
        <taxon>Craniata</taxon>
        <taxon>Vertebrata</taxon>
        <taxon>Euteleostomi</taxon>
        <taxon>Mammalia</taxon>
        <taxon>Eutheria</taxon>
        <taxon>Laurasiatheria</taxon>
        <taxon>Artiodactyla</taxon>
        <taxon>Ruminantia</taxon>
        <taxon>Pecora</taxon>
        <taxon>Bovidae</taxon>
        <taxon>Bovinae</taxon>
        <taxon>Bos</taxon>
    </lineage>
</organism>
<dbReference type="RefSeq" id="XP_070638890.1">
    <property type="nucleotide sequence ID" value="XM_070782789.1"/>
</dbReference>
<feature type="region of interest" description="Disordered" evidence="8">
    <location>
        <begin position="271"/>
        <end position="299"/>
    </location>
</feature>
<keyword evidence="6" id="KW-0325">Glycoprotein</keyword>
<feature type="disulfide bond" evidence="7">
    <location>
        <begin position="197"/>
        <end position="215"/>
    </location>
</feature>
<dbReference type="Proteomes" id="UP001652663">
    <property type="component" value="Chromosome 29"/>
</dbReference>
<accession>A0ABM4RTL7</accession>
<feature type="repeat" description="TNFR-Cys" evidence="7">
    <location>
        <begin position="174"/>
        <end position="215"/>
    </location>
</feature>
<feature type="transmembrane region" description="Helical" evidence="9">
    <location>
        <begin position="238"/>
        <end position="263"/>
    </location>
</feature>
<protein>
    <submittedName>
        <fullName evidence="12 13">Tumor necrosis factor receptor superfamily member 10A-like</fullName>
    </submittedName>
</protein>
<feature type="disulfide bond" evidence="7">
    <location>
        <begin position="134"/>
        <end position="149"/>
    </location>
</feature>
<dbReference type="Pfam" id="PF00020">
    <property type="entry name" value="TNFR_c6"/>
    <property type="match status" value="2"/>
</dbReference>
<dbReference type="PANTHER" id="PTHR46330">
    <property type="entry name" value="TUMOR NECROSIS FACTOR RECEPTOR SUPERFAMILY MEMBER 10B"/>
    <property type="match status" value="1"/>
</dbReference>
<evidence type="ECO:0000256" key="3">
    <source>
        <dbReference type="ARBA" id="ARBA00023136"/>
    </source>
</evidence>
<dbReference type="InterPro" id="IPR052491">
    <property type="entry name" value="TNFRSF10"/>
</dbReference>
<evidence type="ECO:0000259" key="10">
    <source>
        <dbReference type="PROSITE" id="PS50050"/>
    </source>
</evidence>
<dbReference type="RefSeq" id="XP_070638889.1">
    <property type="nucleotide sequence ID" value="XM_070782788.1"/>
</dbReference>
<evidence type="ECO:0000256" key="2">
    <source>
        <dbReference type="ARBA" id="ARBA00022737"/>
    </source>
</evidence>
<evidence type="ECO:0000256" key="8">
    <source>
        <dbReference type="SAM" id="MobiDB-lite"/>
    </source>
</evidence>
<feature type="region of interest" description="Disordered" evidence="8">
    <location>
        <begin position="1"/>
        <end position="76"/>
    </location>
</feature>
<keyword evidence="3 9" id="KW-0472">Membrane</keyword>
<feature type="compositionally biased region" description="Polar residues" evidence="8">
    <location>
        <begin position="1"/>
        <end position="21"/>
    </location>
</feature>
<evidence type="ECO:0000256" key="4">
    <source>
        <dbReference type="ARBA" id="ARBA00023157"/>
    </source>
</evidence>
<feature type="disulfide bond" evidence="7">
    <location>
        <begin position="155"/>
        <end position="173"/>
    </location>
</feature>
<reference evidence="12 13" key="1">
    <citation type="submission" date="2025-05" db="UniProtKB">
        <authorList>
            <consortium name="RefSeq"/>
        </authorList>
    </citation>
    <scope>IDENTIFICATION</scope>
    <source>
        <tissue evidence="12 13">Blood</tissue>
    </source>
</reference>
<feature type="disulfide bond" evidence="7">
    <location>
        <begin position="194"/>
        <end position="207"/>
    </location>
</feature>
<feature type="disulfide bond" evidence="7">
    <location>
        <begin position="152"/>
        <end position="165"/>
    </location>
</feature>
<feature type="compositionally biased region" description="Polar residues" evidence="8">
    <location>
        <begin position="277"/>
        <end position="286"/>
    </location>
</feature>
<dbReference type="Gene3D" id="2.10.50.10">
    <property type="entry name" value="Tumor Necrosis Factor Receptor, subunit A, domain 2"/>
    <property type="match status" value="2"/>
</dbReference>
<dbReference type="PROSITE" id="PS50050">
    <property type="entry name" value="TNFR_NGFR_2"/>
    <property type="match status" value="2"/>
</dbReference>
<feature type="repeat" description="TNFR-Cys" evidence="7">
    <location>
        <begin position="133"/>
        <end position="173"/>
    </location>
</feature>
<sequence>MPSNQDESAESSVPTRGNLNQPEHIVDIPTEAPAITRALQSLADVNSPQAVAGEGARAPEWSPQPDPPSPAGPAETAKLPADLEQVAVATGETSCNPGEYEVPGDLSCSRFCPAGYYVSRPINQDHHIGACSQCESGTFRAHPNEQTQCTPCAQCREDQEVVKHCSATSDRECQCKQGKFYCDSVDCRESCFRCTRCEGDSAVLQPCNTTSNAICAINPQSGNSGSSLGAYLGVRVEVYIFIIFILVIVLIVLIVIAAVYYFVVYPGRKGSRDNLRDSSQGISQSSDLERGPPTPSEDISLESVGSSALLVSTGPGGAELLQGANGSVAVPGEQESRPECSRPPGQAGPSTSTDG</sequence>